<proteinExistence type="predicted"/>
<protein>
    <recommendedName>
        <fullName evidence="1">DUF397 domain-containing protein</fullName>
    </recommendedName>
</protein>
<evidence type="ECO:0000259" key="1">
    <source>
        <dbReference type="Pfam" id="PF04149"/>
    </source>
</evidence>
<comment type="caution">
    <text evidence="2">The sequence shown here is derived from an EMBL/GenBank/DDBJ whole genome shotgun (WGS) entry which is preliminary data.</text>
</comment>
<feature type="domain" description="DUF397" evidence="1">
    <location>
        <begin position="3"/>
        <end position="55"/>
    </location>
</feature>
<reference evidence="2 3" key="1">
    <citation type="submission" date="2019-10" db="EMBL/GenBank/DDBJ databases">
        <title>Actinomadura rubteroloni sp. nov. and Actinomadura macrotermitis sp. nov., isolated from the gut of fungus growing-termite Macrotermes natalensis.</title>
        <authorList>
            <person name="Benndorf R."/>
            <person name="Martin K."/>
            <person name="Kuefner M."/>
            <person name="De Beer W."/>
            <person name="Kaster A.-K."/>
            <person name="Vollmers J."/>
            <person name="Poulsen M."/>
            <person name="Beemelmanns C."/>
        </authorList>
    </citation>
    <scope>NUCLEOTIDE SEQUENCE [LARGE SCALE GENOMIC DNA]</scope>
    <source>
        <strain evidence="2 3">RB68</strain>
    </source>
</reference>
<dbReference type="Proteomes" id="UP000487268">
    <property type="component" value="Unassembled WGS sequence"/>
</dbReference>
<dbReference type="OrthoDB" id="3482566at2"/>
<name>A0A7K0C1E8_9ACTN</name>
<dbReference type="InterPro" id="IPR007278">
    <property type="entry name" value="DUF397"/>
</dbReference>
<dbReference type="RefSeq" id="WP_153536997.1">
    <property type="nucleotide sequence ID" value="NZ_WEGH01000003.1"/>
</dbReference>
<evidence type="ECO:0000313" key="3">
    <source>
        <dbReference type="Proteomes" id="UP000487268"/>
    </source>
</evidence>
<dbReference type="AlphaFoldDB" id="A0A7K0C1E8"/>
<keyword evidence="3" id="KW-1185">Reference proteome</keyword>
<dbReference type="Pfam" id="PF04149">
    <property type="entry name" value="DUF397"/>
    <property type="match status" value="1"/>
</dbReference>
<accession>A0A7K0C1E8</accession>
<gene>
    <name evidence="2" type="ORF">ACRB68_53880</name>
</gene>
<evidence type="ECO:0000313" key="2">
    <source>
        <dbReference type="EMBL" id="MQY07288.1"/>
    </source>
</evidence>
<dbReference type="EMBL" id="WEGH01000003">
    <property type="protein sequence ID" value="MQY07288.1"/>
    <property type="molecule type" value="Genomic_DNA"/>
</dbReference>
<organism evidence="2 3">
    <name type="scientific">Actinomadura macrotermitis</name>
    <dbReference type="NCBI Taxonomy" id="2585200"/>
    <lineage>
        <taxon>Bacteria</taxon>
        <taxon>Bacillati</taxon>
        <taxon>Actinomycetota</taxon>
        <taxon>Actinomycetes</taxon>
        <taxon>Streptosporangiales</taxon>
        <taxon>Thermomonosporaceae</taxon>
        <taxon>Actinomadura</taxon>
    </lineage>
</organism>
<sequence>MINWRKSSHSDMQGQECVEVAELTGAIGIRDSEAPEADQITLPTTGFTALVARIKQDELEL</sequence>